<comment type="caution">
    <text evidence="1">The sequence shown here is derived from an EMBL/GenBank/DDBJ whole genome shotgun (WGS) entry which is preliminary data.</text>
</comment>
<proteinExistence type="predicted"/>
<evidence type="ECO:0000313" key="2">
    <source>
        <dbReference type="Proteomes" id="UP000827092"/>
    </source>
</evidence>
<organism evidence="1 2">
    <name type="scientific">Oedothorax gibbosus</name>
    <dbReference type="NCBI Taxonomy" id="931172"/>
    <lineage>
        <taxon>Eukaryota</taxon>
        <taxon>Metazoa</taxon>
        <taxon>Ecdysozoa</taxon>
        <taxon>Arthropoda</taxon>
        <taxon>Chelicerata</taxon>
        <taxon>Arachnida</taxon>
        <taxon>Araneae</taxon>
        <taxon>Araneomorphae</taxon>
        <taxon>Entelegynae</taxon>
        <taxon>Araneoidea</taxon>
        <taxon>Linyphiidae</taxon>
        <taxon>Erigoninae</taxon>
        <taxon>Oedothorax</taxon>
    </lineage>
</organism>
<accession>A0AAV6VWQ4</accession>
<dbReference type="AlphaFoldDB" id="A0AAV6VWQ4"/>
<dbReference type="Proteomes" id="UP000827092">
    <property type="component" value="Unassembled WGS sequence"/>
</dbReference>
<keyword evidence="2" id="KW-1185">Reference proteome</keyword>
<reference evidence="1 2" key="1">
    <citation type="journal article" date="2022" name="Nat. Ecol. Evol.">
        <title>A masculinizing supergene underlies an exaggerated male reproductive morph in a spider.</title>
        <authorList>
            <person name="Hendrickx F."/>
            <person name="De Corte Z."/>
            <person name="Sonet G."/>
            <person name="Van Belleghem S.M."/>
            <person name="Kostlbacher S."/>
            <person name="Vangestel C."/>
        </authorList>
    </citation>
    <scope>NUCLEOTIDE SEQUENCE [LARGE SCALE GENOMIC DNA]</scope>
    <source>
        <strain evidence="1">W744_W776</strain>
    </source>
</reference>
<sequence length="113" mass="12918">MPYQNKSHPSKSVKNHHPFTEKQLDMLLEKNGYRRQLVSKFVVLEVKLYLVSACKIASRDRWAAGDVANVIHDESTAFIHRKSSEKCPVSSAFNVTNTVKNVKRQQHAVNDHC</sequence>
<dbReference type="EMBL" id="JAFNEN010000007">
    <property type="protein sequence ID" value="KAG8201224.1"/>
    <property type="molecule type" value="Genomic_DNA"/>
</dbReference>
<evidence type="ECO:0000313" key="1">
    <source>
        <dbReference type="EMBL" id="KAG8201224.1"/>
    </source>
</evidence>
<gene>
    <name evidence="1" type="ORF">JTE90_019863</name>
</gene>
<protein>
    <submittedName>
        <fullName evidence="1">Uncharacterized protein</fullName>
    </submittedName>
</protein>
<name>A0AAV6VWQ4_9ARAC</name>